<evidence type="ECO:0000313" key="2">
    <source>
        <dbReference type="EMBL" id="KAG2950178.1"/>
    </source>
</evidence>
<comment type="caution">
    <text evidence="3">The sequence shown here is derived from an EMBL/GenBank/DDBJ whole genome shotgun (WGS) entry which is preliminary data.</text>
</comment>
<evidence type="ECO:0000313" key="4">
    <source>
        <dbReference type="Proteomes" id="UP000697107"/>
    </source>
</evidence>
<dbReference type="Proteomes" id="UP000735874">
    <property type="component" value="Unassembled WGS sequence"/>
</dbReference>
<organism evidence="3 4">
    <name type="scientific">Phytophthora cactorum</name>
    <dbReference type="NCBI Taxonomy" id="29920"/>
    <lineage>
        <taxon>Eukaryota</taxon>
        <taxon>Sar</taxon>
        <taxon>Stramenopiles</taxon>
        <taxon>Oomycota</taxon>
        <taxon>Peronosporomycetes</taxon>
        <taxon>Peronosporales</taxon>
        <taxon>Peronosporaceae</taxon>
        <taxon>Phytophthora</taxon>
    </lineage>
</organism>
<dbReference type="Proteomes" id="UP000736787">
    <property type="component" value="Unassembled WGS sequence"/>
</dbReference>
<dbReference type="EMBL" id="RCMK01000075">
    <property type="protein sequence ID" value="KAG2950178.1"/>
    <property type="molecule type" value="Genomic_DNA"/>
</dbReference>
<protein>
    <submittedName>
        <fullName evidence="3">Uncharacterized protein</fullName>
    </submittedName>
</protein>
<reference evidence="3" key="1">
    <citation type="submission" date="2018-10" db="EMBL/GenBank/DDBJ databases">
        <title>Effector identification in a new, highly contiguous assembly of the strawberry crown rot pathogen Phytophthora cactorum.</title>
        <authorList>
            <person name="Armitage A.D."/>
            <person name="Nellist C.F."/>
            <person name="Bates H."/>
            <person name="Vickerstaff R.J."/>
            <person name="Harrison R.J."/>
        </authorList>
    </citation>
    <scope>NUCLEOTIDE SEQUENCE</scope>
    <source>
        <strain evidence="1">15-7</strain>
        <strain evidence="2">4040</strain>
        <strain evidence="3">P415</strain>
    </source>
</reference>
<accession>A0A8T1GF45</accession>
<dbReference type="Proteomes" id="UP000697107">
    <property type="component" value="Unassembled WGS sequence"/>
</dbReference>
<proteinExistence type="predicted"/>
<sequence>MCSSAQVSGQRLLIVDGDGSDLVLTGLIDVAPFELESCACTSLTGTRQKEDCIALGRIASITIRKRDAMSFVRRSAVVELDADGNALPSLE</sequence>
<evidence type="ECO:0000313" key="3">
    <source>
        <dbReference type="EMBL" id="KAG2992757.1"/>
    </source>
</evidence>
<gene>
    <name evidence="1" type="ORF">PC113_g7102</name>
    <name evidence="2" type="ORF">PC117_g4626</name>
    <name evidence="3" type="ORF">PC118_g4392</name>
</gene>
<dbReference type="AlphaFoldDB" id="A0A8T1GF45"/>
<name>A0A8T1GF45_9STRA</name>
<evidence type="ECO:0000313" key="1">
    <source>
        <dbReference type="EMBL" id="KAG2861543.1"/>
    </source>
</evidence>
<dbReference type="EMBL" id="RCML01000082">
    <property type="protein sequence ID" value="KAG2992757.1"/>
    <property type="molecule type" value="Genomic_DNA"/>
</dbReference>
<dbReference type="EMBL" id="RCMG01000152">
    <property type="protein sequence ID" value="KAG2861543.1"/>
    <property type="molecule type" value="Genomic_DNA"/>
</dbReference>